<protein>
    <submittedName>
        <fullName evidence="2">Uncharacterized protein</fullName>
    </submittedName>
</protein>
<sequence length="175" mass="20473">MIGQFLCLILHMREVKWILLKEGADNVGSVNLSAKRMAHNTTRSIKKEDGKKYEYEKYEDHFISHEEETILRDTLLELEDRCEQYGMKINANKTKIMVIGRKIKKDLKQSIEQRDRKIGELKEKVDDLEQYQRRQCVRIFGIEEEVGENTDKLVVELAMNIGVELKVEDIDEATG</sequence>
<organism evidence="2 3">
    <name type="scientific">Periplaneta americana</name>
    <name type="common">American cockroach</name>
    <name type="synonym">Blatta americana</name>
    <dbReference type="NCBI Taxonomy" id="6978"/>
    <lineage>
        <taxon>Eukaryota</taxon>
        <taxon>Metazoa</taxon>
        <taxon>Ecdysozoa</taxon>
        <taxon>Arthropoda</taxon>
        <taxon>Hexapoda</taxon>
        <taxon>Insecta</taxon>
        <taxon>Pterygota</taxon>
        <taxon>Neoptera</taxon>
        <taxon>Polyneoptera</taxon>
        <taxon>Dictyoptera</taxon>
        <taxon>Blattodea</taxon>
        <taxon>Blattoidea</taxon>
        <taxon>Blattidae</taxon>
        <taxon>Blattinae</taxon>
        <taxon>Periplaneta</taxon>
    </lineage>
</organism>
<keyword evidence="1" id="KW-0175">Coiled coil</keyword>
<dbReference type="EMBL" id="JAJSOF020000039">
    <property type="protein sequence ID" value="KAJ4426805.1"/>
    <property type="molecule type" value="Genomic_DNA"/>
</dbReference>
<feature type="coiled-coil region" evidence="1">
    <location>
        <begin position="104"/>
        <end position="134"/>
    </location>
</feature>
<dbReference type="Proteomes" id="UP001148838">
    <property type="component" value="Unassembled WGS sequence"/>
</dbReference>
<proteinExistence type="predicted"/>
<reference evidence="2 3" key="1">
    <citation type="journal article" date="2022" name="Allergy">
        <title>Genome assembly and annotation of Periplaneta americana reveal a comprehensive cockroach allergen profile.</title>
        <authorList>
            <person name="Wang L."/>
            <person name="Xiong Q."/>
            <person name="Saelim N."/>
            <person name="Wang L."/>
            <person name="Nong W."/>
            <person name="Wan A.T."/>
            <person name="Shi M."/>
            <person name="Liu X."/>
            <person name="Cao Q."/>
            <person name="Hui J.H.L."/>
            <person name="Sookrung N."/>
            <person name="Leung T.F."/>
            <person name="Tungtrongchitr A."/>
            <person name="Tsui S.K.W."/>
        </authorList>
    </citation>
    <scope>NUCLEOTIDE SEQUENCE [LARGE SCALE GENOMIC DNA]</scope>
    <source>
        <strain evidence="2">PWHHKU_190912</strain>
    </source>
</reference>
<comment type="caution">
    <text evidence="2">The sequence shown here is derived from an EMBL/GenBank/DDBJ whole genome shotgun (WGS) entry which is preliminary data.</text>
</comment>
<name>A0ABQ8RYQ1_PERAM</name>
<gene>
    <name evidence="2" type="ORF">ANN_26604</name>
</gene>
<evidence type="ECO:0000313" key="3">
    <source>
        <dbReference type="Proteomes" id="UP001148838"/>
    </source>
</evidence>
<accession>A0ABQ8RYQ1</accession>
<evidence type="ECO:0000256" key="1">
    <source>
        <dbReference type="SAM" id="Coils"/>
    </source>
</evidence>
<evidence type="ECO:0000313" key="2">
    <source>
        <dbReference type="EMBL" id="KAJ4426805.1"/>
    </source>
</evidence>
<keyword evidence="3" id="KW-1185">Reference proteome</keyword>